<feature type="active site" evidence="10">
    <location>
        <position position="259"/>
    </location>
</feature>
<dbReference type="PROSITE" id="PS50089">
    <property type="entry name" value="ZF_RING_2"/>
    <property type="match status" value="1"/>
</dbReference>
<dbReference type="GO" id="GO:0004190">
    <property type="term" value="F:aspartic-type endopeptidase activity"/>
    <property type="evidence" value="ECO:0007669"/>
    <property type="project" value="UniProtKB-KW"/>
</dbReference>
<feature type="signal peptide" evidence="13">
    <location>
        <begin position="1"/>
        <end position="18"/>
    </location>
</feature>
<dbReference type="PANTHER" id="PTHR47966">
    <property type="entry name" value="BETA-SITE APP-CLEAVING ENZYME, ISOFORM A-RELATED"/>
    <property type="match status" value="1"/>
</dbReference>
<dbReference type="InterPro" id="IPR001841">
    <property type="entry name" value="Znf_RING"/>
</dbReference>
<dbReference type="Gene3D" id="3.30.40.10">
    <property type="entry name" value="Zinc/RING finger domain, C3HC4 (zinc finger)"/>
    <property type="match status" value="1"/>
</dbReference>
<evidence type="ECO:0000256" key="8">
    <source>
        <dbReference type="ARBA" id="ARBA00022801"/>
    </source>
</evidence>
<evidence type="ECO:0000256" key="2">
    <source>
        <dbReference type="ARBA" id="ARBA00007447"/>
    </source>
</evidence>
<dbReference type="SUPFAM" id="SSF57850">
    <property type="entry name" value="RING/U-box"/>
    <property type="match status" value="1"/>
</dbReference>
<dbReference type="InterPro" id="IPR013083">
    <property type="entry name" value="Znf_RING/FYVE/PHD"/>
</dbReference>
<name>A0A7S0ZYB2_NOCSC</name>
<keyword evidence="8" id="KW-0378">Hydrolase</keyword>
<keyword evidence="3" id="KW-0645">Protease</keyword>
<dbReference type="Pfam" id="PF12678">
    <property type="entry name" value="zf-rbx1"/>
    <property type="match status" value="1"/>
</dbReference>
<dbReference type="InterPro" id="IPR024766">
    <property type="entry name" value="Znf_RING_H2"/>
</dbReference>
<dbReference type="GO" id="GO:0006508">
    <property type="term" value="P:proteolysis"/>
    <property type="evidence" value="ECO:0007669"/>
    <property type="project" value="UniProtKB-KW"/>
</dbReference>
<dbReference type="GO" id="GO:0008270">
    <property type="term" value="F:zinc ion binding"/>
    <property type="evidence" value="ECO:0007669"/>
    <property type="project" value="UniProtKB-KW"/>
</dbReference>
<evidence type="ECO:0000259" key="14">
    <source>
        <dbReference type="PROSITE" id="PS50089"/>
    </source>
</evidence>
<keyword evidence="11" id="KW-1015">Disulfide bond</keyword>
<accession>A0A7S0ZYB2</accession>
<dbReference type="PROSITE" id="PS51767">
    <property type="entry name" value="PEPTIDASE_A1"/>
    <property type="match status" value="1"/>
</dbReference>
<organism evidence="16">
    <name type="scientific">Noctiluca scintillans</name>
    <name type="common">Sea sparkle</name>
    <name type="synonym">Red tide dinoflagellate</name>
    <dbReference type="NCBI Taxonomy" id="2966"/>
    <lineage>
        <taxon>Eukaryota</taxon>
        <taxon>Sar</taxon>
        <taxon>Alveolata</taxon>
        <taxon>Dinophyceae</taxon>
        <taxon>Noctilucales</taxon>
        <taxon>Noctilucaceae</taxon>
        <taxon>Noctiluca</taxon>
    </lineage>
</organism>
<keyword evidence="4" id="KW-0479">Metal-binding</keyword>
<dbReference type="Gene3D" id="2.40.70.10">
    <property type="entry name" value="Acid Proteases"/>
    <property type="match status" value="2"/>
</dbReference>
<evidence type="ECO:0000256" key="9">
    <source>
        <dbReference type="ARBA" id="ARBA00022833"/>
    </source>
</evidence>
<proteinExistence type="inferred from homology"/>
<evidence type="ECO:0000256" key="6">
    <source>
        <dbReference type="ARBA" id="ARBA00022771"/>
    </source>
</evidence>
<dbReference type="InterPro" id="IPR033121">
    <property type="entry name" value="PEPTIDASE_A1"/>
</dbReference>
<evidence type="ECO:0000256" key="12">
    <source>
        <dbReference type="PROSITE-ProRule" id="PRU00175"/>
    </source>
</evidence>
<dbReference type="PANTHER" id="PTHR47966:SF51">
    <property type="entry name" value="BETA-SITE APP-CLEAVING ENZYME, ISOFORM A-RELATED"/>
    <property type="match status" value="1"/>
</dbReference>
<evidence type="ECO:0000256" key="10">
    <source>
        <dbReference type="PIRSR" id="PIRSR601461-1"/>
    </source>
</evidence>
<dbReference type="AlphaFoldDB" id="A0A7S0ZYB2"/>
<feature type="chain" id="PRO_5030689108" description="RING-type domain-containing protein" evidence="13">
    <location>
        <begin position="19"/>
        <end position="517"/>
    </location>
</feature>
<evidence type="ECO:0000256" key="4">
    <source>
        <dbReference type="ARBA" id="ARBA00022723"/>
    </source>
</evidence>
<evidence type="ECO:0000256" key="7">
    <source>
        <dbReference type="ARBA" id="ARBA00022786"/>
    </source>
</evidence>
<evidence type="ECO:0000259" key="15">
    <source>
        <dbReference type="PROSITE" id="PS51767"/>
    </source>
</evidence>
<dbReference type="InterPro" id="IPR034164">
    <property type="entry name" value="Pepsin-like_dom"/>
</dbReference>
<protein>
    <recommendedName>
        <fullName evidence="17">RING-type domain-containing protein</fullName>
    </recommendedName>
</protein>
<sequence>MTFAMALFWSVSAFVVEASDQTNLFRLTLRRESFLGDSTANKGSMYVGLVTMGSPSQQFEVVFDTGSGQVILPLSSCQSSSCMEHYQFEPHESRTVKNCTWPDGVLRPGIAVSMSTDLGDGQVIGKLMEDTLCVHGDTGACTEVSFIAATSMSPVPFEKLPCDGVVGLGLAGLTLDPEFSLLNRWSSQAVKREFAMYFANEWGEVTVGGHDPARFSSPLVWAPVVNPESGFWQIGITAVRVGSQTLERCQDGSCRGLVDTAASRLGAHTDLLAELKSLVADPGRVCQGEPRPLHIDIAGLTLTVEPADYLGVSCDPAMTALDIEGSEGVIVLGGPLLRRYYTVFDWEAHRIGFGVATPELQLTLADLPPALPRALSSSPDVIVAEQLDNFSNHVQRFLLFQCLLLLLLCAARHASLKTHFRSQDAVSTIVTLSEWPGDEECVICLGSCVECDHELQSGDSVPPSWCRLRCGHRFHEQCIQMWLRRVAQCPVCRRDMDNTQRRLKRPSIWSWVWRYIV</sequence>
<feature type="domain" description="Peptidase A1" evidence="15">
    <location>
        <begin position="46"/>
        <end position="354"/>
    </location>
</feature>
<evidence type="ECO:0000256" key="3">
    <source>
        <dbReference type="ARBA" id="ARBA00022670"/>
    </source>
</evidence>
<evidence type="ECO:0000256" key="5">
    <source>
        <dbReference type="ARBA" id="ARBA00022750"/>
    </source>
</evidence>
<evidence type="ECO:0000256" key="11">
    <source>
        <dbReference type="PIRSR" id="PIRSR601461-2"/>
    </source>
</evidence>
<evidence type="ECO:0000256" key="1">
    <source>
        <dbReference type="ARBA" id="ARBA00004906"/>
    </source>
</evidence>
<evidence type="ECO:0000313" key="16">
    <source>
        <dbReference type="EMBL" id="CAD8836037.1"/>
    </source>
</evidence>
<dbReference type="PRINTS" id="PR00792">
    <property type="entry name" value="PEPSIN"/>
</dbReference>
<keyword evidence="6 12" id="KW-0863">Zinc-finger</keyword>
<comment type="similarity">
    <text evidence="2">Belongs to the peptidase A1 family.</text>
</comment>
<dbReference type="InterPro" id="IPR001461">
    <property type="entry name" value="Aspartic_peptidase_A1"/>
</dbReference>
<dbReference type="SUPFAM" id="SSF50630">
    <property type="entry name" value="Acid proteases"/>
    <property type="match status" value="1"/>
</dbReference>
<gene>
    <name evidence="16" type="ORF">NSCI0253_LOCUS10385</name>
</gene>
<dbReference type="EMBL" id="HBFQ01014990">
    <property type="protein sequence ID" value="CAD8836037.1"/>
    <property type="molecule type" value="Transcribed_RNA"/>
</dbReference>
<keyword evidence="7" id="KW-0833">Ubl conjugation pathway</keyword>
<evidence type="ECO:0008006" key="17">
    <source>
        <dbReference type="Google" id="ProtNLM"/>
    </source>
</evidence>
<dbReference type="CDD" id="cd05471">
    <property type="entry name" value="pepsin_like"/>
    <property type="match status" value="1"/>
</dbReference>
<feature type="domain" description="RING-type" evidence="14">
    <location>
        <begin position="448"/>
        <end position="493"/>
    </location>
</feature>
<keyword evidence="5" id="KW-0064">Aspartyl protease</keyword>
<feature type="active site" evidence="10">
    <location>
        <position position="64"/>
    </location>
</feature>
<comment type="pathway">
    <text evidence="1">Protein modification; protein ubiquitination.</text>
</comment>
<dbReference type="SMART" id="SM00184">
    <property type="entry name" value="RING"/>
    <property type="match status" value="1"/>
</dbReference>
<dbReference type="Pfam" id="PF00026">
    <property type="entry name" value="Asp"/>
    <property type="match status" value="1"/>
</dbReference>
<reference evidence="16" key="1">
    <citation type="submission" date="2021-01" db="EMBL/GenBank/DDBJ databases">
        <authorList>
            <person name="Corre E."/>
            <person name="Pelletier E."/>
            <person name="Niang G."/>
            <person name="Scheremetjew M."/>
            <person name="Finn R."/>
            <person name="Kale V."/>
            <person name="Holt S."/>
            <person name="Cochrane G."/>
            <person name="Meng A."/>
            <person name="Brown T."/>
            <person name="Cohen L."/>
        </authorList>
    </citation>
    <scope>NUCLEOTIDE SEQUENCE</scope>
</reference>
<feature type="disulfide bond" evidence="11">
    <location>
        <begin position="77"/>
        <end position="82"/>
    </location>
</feature>
<evidence type="ECO:0000256" key="13">
    <source>
        <dbReference type="SAM" id="SignalP"/>
    </source>
</evidence>
<keyword evidence="9" id="KW-0862">Zinc</keyword>
<dbReference type="InterPro" id="IPR021109">
    <property type="entry name" value="Peptidase_aspartic_dom_sf"/>
</dbReference>
<keyword evidence="13" id="KW-0732">Signal</keyword>